<evidence type="ECO:0000256" key="5">
    <source>
        <dbReference type="SAM" id="SignalP"/>
    </source>
</evidence>
<dbReference type="GO" id="GO:0004222">
    <property type="term" value="F:metalloendopeptidase activity"/>
    <property type="evidence" value="ECO:0007669"/>
    <property type="project" value="InterPro"/>
</dbReference>
<dbReference type="EMBL" id="LCFP01000012">
    <property type="protein sequence ID" value="KKS96069.1"/>
    <property type="molecule type" value="Genomic_DNA"/>
</dbReference>
<evidence type="ECO:0000256" key="4">
    <source>
        <dbReference type="ARBA" id="ARBA00022833"/>
    </source>
</evidence>
<dbReference type="GO" id="GO:0008270">
    <property type="term" value="F:zinc ion binding"/>
    <property type="evidence" value="ECO:0007669"/>
    <property type="project" value="InterPro"/>
</dbReference>
<organism evidence="7 8">
    <name type="scientific">Candidatus Gottesmanbacteria bacterium GW2011_GWA2_43_14</name>
    <dbReference type="NCBI Taxonomy" id="1618443"/>
    <lineage>
        <taxon>Bacteria</taxon>
        <taxon>Candidatus Gottesmaniibacteriota</taxon>
    </lineage>
</organism>
<evidence type="ECO:0000313" key="8">
    <source>
        <dbReference type="Proteomes" id="UP000034894"/>
    </source>
</evidence>
<evidence type="ECO:0000256" key="1">
    <source>
        <dbReference type="ARBA" id="ARBA00022670"/>
    </source>
</evidence>
<keyword evidence="1" id="KW-0645">Protease</keyword>
<dbReference type="InterPro" id="IPR001818">
    <property type="entry name" value="Pept_M10_metallopeptidase"/>
</dbReference>
<evidence type="ECO:0000259" key="6">
    <source>
        <dbReference type="Pfam" id="PF00413"/>
    </source>
</evidence>
<dbReference type="SUPFAM" id="SSF55486">
    <property type="entry name" value="Metalloproteases ('zincins'), catalytic domain"/>
    <property type="match status" value="1"/>
</dbReference>
<dbReference type="GO" id="GO:0031012">
    <property type="term" value="C:extracellular matrix"/>
    <property type="evidence" value="ECO:0007669"/>
    <property type="project" value="InterPro"/>
</dbReference>
<evidence type="ECO:0000313" key="7">
    <source>
        <dbReference type="EMBL" id="KKS96069.1"/>
    </source>
</evidence>
<name>A0A0G1DEL7_9BACT</name>
<reference evidence="7 8" key="1">
    <citation type="journal article" date="2015" name="Nature">
        <title>rRNA introns, odd ribosomes, and small enigmatic genomes across a large radiation of phyla.</title>
        <authorList>
            <person name="Brown C.T."/>
            <person name="Hug L.A."/>
            <person name="Thomas B.C."/>
            <person name="Sharon I."/>
            <person name="Castelle C.J."/>
            <person name="Singh A."/>
            <person name="Wilkins M.J."/>
            <person name="Williams K.H."/>
            <person name="Banfield J.F."/>
        </authorList>
    </citation>
    <scope>NUCLEOTIDE SEQUENCE [LARGE SCALE GENOMIC DNA]</scope>
</reference>
<dbReference type="GO" id="GO:0006508">
    <property type="term" value="P:proteolysis"/>
    <property type="evidence" value="ECO:0007669"/>
    <property type="project" value="UniProtKB-KW"/>
</dbReference>
<dbReference type="STRING" id="1618443.UV73_C0012G0097"/>
<feature type="domain" description="Peptidase M10 metallopeptidase" evidence="6">
    <location>
        <begin position="173"/>
        <end position="246"/>
    </location>
</feature>
<dbReference type="Pfam" id="PF00413">
    <property type="entry name" value="Peptidase_M10"/>
    <property type="match status" value="1"/>
</dbReference>
<accession>A0A0G1DEL7</accession>
<evidence type="ECO:0000256" key="3">
    <source>
        <dbReference type="ARBA" id="ARBA00022801"/>
    </source>
</evidence>
<dbReference type="AlphaFoldDB" id="A0A0G1DEL7"/>
<keyword evidence="4" id="KW-0862">Zinc</keyword>
<feature type="signal peptide" evidence="5">
    <location>
        <begin position="1"/>
        <end position="25"/>
    </location>
</feature>
<dbReference type="Proteomes" id="UP000034894">
    <property type="component" value="Unassembled WGS sequence"/>
</dbReference>
<keyword evidence="3" id="KW-0378">Hydrolase</keyword>
<feature type="chain" id="PRO_5002536484" description="Peptidase M10 metallopeptidase domain-containing protein" evidence="5">
    <location>
        <begin position="26"/>
        <end position="246"/>
    </location>
</feature>
<keyword evidence="5" id="KW-0732">Signal</keyword>
<protein>
    <recommendedName>
        <fullName evidence="6">Peptidase M10 metallopeptidase domain-containing protein</fullName>
    </recommendedName>
</protein>
<proteinExistence type="predicted"/>
<gene>
    <name evidence="7" type="ORF">UV73_C0012G0097</name>
</gene>
<keyword evidence="2" id="KW-0479">Metal-binding</keyword>
<sequence>MRNTFWRFVFLLTAVLAVFPVSVLAQPDLPKGLADRGPLTRIKFIHYRKALAKPSSPGNSKKQNSCFSYLGSGAKWRTEEDYLVNFSGSGLDETAVLDAVTKGESEWEKYGSQNIFGQGRADASAIYSDDFDGQNVLAFGNYPDAGVIAVTSVWGYFSGPPGKRELVEWDMLLNTGSSWQFGDALSDSSKMDLQNITTHELGHSAGMGDLYSLSCDQETMYGYSAEGEIIKRDLNQGDIAGISSLY</sequence>
<evidence type="ECO:0000256" key="2">
    <source>
        <dbReference type="ARBA" id="ARBA00022723"/>
    </source>
</evidence>
<comment type="caution">
    <text evidence="7">The sequence shown here is derived from an EMBL/GenBank/DDBJ whole genome shotgun (WGS) entry which is preliminary data.</text>
</comment>
<dbReference type="InterPro" id="IPR024079">
    <property type="entry name" value="MetalloPept_cat_dom_sf"/>
</dbReference>
<dbReference type="Gene3D" id="3.40.390.10">
    <property type="entry name" value="Collagenase (Catalytic Domain)"/>
    <property type="match status" value="1"/>
</dbReference>